<sequence length="525" mass="55722">MRMVVRYDDGMTRIAGVPAEDEAAASAVLPDGGRPVLDAGVVAQLREVLAEGALPGATDTAAVPKETLTAWVDLLGEVEKVKHTVAAVQARVAVALDEATRASEEKQGIRKERRGRGVPSQVGAVMGLSPNAAASFLGDARVWVQQMPCTFEALRVGALSEWRARIMVRETSHLSAEHRRMIDELVCGDLRALAGLGGKRLTARVNELAARLDVHACVKRLAKAESERCVSVRPAPDLMVYLTALVPMKQGIQAYAQLKAHADAVKGTGDERSGGQIMADTLIERVTGRNKADQVPVTVNLLVSDETLLAGGQAPGVLLEGSAAGVGAVPAQVARELVAAGVDADAAWLRAIYADPQGRLLATTSVGRFFPDGIMSLLRARQHGVCASPYCDAPIRHADHVVPHGDGGATSLGNGQGLCVRCNHAKQAPGWSQSVLPPDDPEARGRHAVETVTPTGHRYLSVAPEPPRPVRSSPVHRGRHPRSDRGSLSCASAPGPISRPRRRLRRRRAGRGVDLAWALPPDRKP</sequence>
<dbReference type="InterPro" id="IPR002711">
    <property type="entry name" value="HNH"/>
</dbReference>
<accession>A0A919FKR3</accession>
<dbReference type="InterPro" id="IPR003870">
    <property type="entry name" value="DUF222"/>
</dbReference>
<dbReference type="Pfam" id="PF02720">
    <property type="entry name" value="DUF222"/>
    <property type="match status" value="1"/>
</dbReference>
<dbReference type="GO" id="GO:0008270">
    <property type="term" value="F:zinc ion binding"/>
    <property type="evidence" value="ECO:0007669"/>
    <property type="project" value="InterPro"/>
</dbReference>
<dbReference type="GO" id="GO:0003676">
    <property type="term" value="F:nucleic acid binding"/>
    <property type="evidence" value="ECO:0007669"/>
    <property type="project" value="InterPro"/>
</dbReference>
<dbReference type="CDD" id="cd00085">
    <property type="entry name" value="HNHc"/>
    <property type="match status" value="1"/>
</dbReference>
<dbReference type="AlphaFoldDB" id="A0A919FKR3"/>
<evidence type="ECO:0000256" key="2">
    <source>
        <dbReference type="SAM" id="MobiDB-lite"/>
    </source>
</evidence>
<evidence type="ECO:0000256" key="1">
    <source>
        <dbReference type="ARBA" id="ARBA00023450"/>
    </source>
</evidence>
<name>A0A919FKR3_9MICO</name>
<dbReference type="Gene3D" id="1.10.30.50">
    <property type="match status" value="1"/>
</dbReference>
<feature type="domain" description="HNH nuclease" evidence="3">
    <location>
        <begin position="373"/>
        <end position="424"/>
    </location>
</feature>
<dbReference type="GO" id="GO:0004519">
    <property type="term" value="F:endonuclease activity"/>
    <property type="evidence" value="ECO:0007669"/>
    <property type="project" value="InterPro"/>
</dbReference>
<gene>
    <name evidence="4" type="ORF">GCM10017772_09860</name>
</gene>
<dbReference type="Proteomes" id="UP000627369">
    <property type="component" value="Unassembled WGS sequence"/>
</dbReference>
<reference evidence="4" key="2">
    <citation type="submission" date="2020-09" db="EMBL/GenBank/DDBJ databases">
        <authorList>
            <person name="Sun Q."/>
            <person name="Zhou Y."/>
        </authorList>
    </citation>
    <scope>NUCLEOTIDE SEQUENCE</scope>
    <source>
        <strain evidence="4">CGMCC 4.7398</strain>
    </source>
</reference>
<keyword evidence="5" id="KW-1185">Reference proteome</keyword>
<evidence type="ECO:0000313" key="4">
    <source>
        <dbReference type="EMBL" id="GHH67703.1"/>
    </source>
</evidence>
<feature type="region of interest" description="Disordered" evidence="2">
    <location>
        <begin position="458"/>
        <end position="525"/>
    </location>
</feature>
<evidence type="ECO:0000313" key="5">
    <source>
        <dbReference type="Proteomes" id="UP000627369"/>
    </source>
</evidence>
<proteinExistence type="inferred from homology"/>
<protein>
    <recommendedName>
        <fullName evidence="3">HNH nuclease domain-containing protein</fullName>
    </recommendedName>
</protein>
<dbReference type="SMART" id="SM00507">
    <property type="entry name" value="HNHc"/>
    <property type="match status" value="1"/>
</dbReference>
<organism evidence="4 5">
    <name type="scientific">Promicromonospora soli</name>
    <dbReference type="NCBI Taxonomy" id="2035533"/>
    <lineage>
        <taxon>Bacteria</taxon>
        <taxon>Bacillati</taxon>
        <taxon>Actinomycetota</taxon>
        <taxon>Actinomycetes</taxon>
        <taxon>Micrococcales</taxon>
        <taxon>Promicromonosporaceae</taxon>
        <taxon>Promicromonospora</taxon>
    </lineage>
</organism>
<feature type="compositionally biased region" description="Basic residues" evidence="2">
    <location>
        <begin position="499"/>
        <end position="510"/>
    </location>
</feature>
<dbReference type="EMBL" id="BNAS01000001">
    <property type="protein sequence ID" value="GHH67703.1"/>
    <property type="molecule type" value="Genomic_DNA"/>
</dbReference>
<comment type="similarity">
    <text evidence="1">Belongs to the Rv1128c/1148c/1588c/1702c/1945/3466 family.</text>
</comment>
<evidence type="ECO:0000259" key="3">
    <source>
        <dbReference type="SMART" id="SM00507"/>
    </source>
</evidence>
<dbReference type="Pfam" id="PF01844">
    <property type="entry name" value="HNH"/>
    <property type="match status" value="1"/>
</dbReference>
<comment type="caution">
    <text evidence="4">The sequence shown here is derived from an EMBL/GenBank/DDBJ whole genome shotgun (WGS) entry which is preliminary data.</text>
</comment>
<dbReference type="InterPro" id="IPR003615">
    <property type="entry name" value="HNH_nuc"/>
</dbReference>
<reference evidence="4" key="1">
    <citation type="journal article" date="2014" name="Int. J. Syst. Evol. Microbiol.">
        <title>Complete genome sequence of Corynebacterium casei LMG S-19264T (=DSM 44701T), isolated from a smear-ripened cheese.</title>
        <authorList>
            <consortium name="US DOE Joint Genome Institute (JGI-PGF)"/>
            <person name="Walter F."/>
            <person name="Albersmeier A."/>
            <person name="Kalinowski J."/>
            <person name="Ruckert C."/>
        </authorList>
    </citation>
    <scope>NUCLEOTIDE SEQUENCE</scope>
    <source>
        <strain evidence="4">CGMCC 4.7398</strain>
    </source>
</reference>